<feature type="domain" description="Mutator-like transposase" evidence="1">
    <location>
        <begin position="209"/>
        <end position="428"/>
    </location>
</feature>
<evidence type="ECO:0000313" key="2">
    <source>
        <dbReference type="Proteomes" id="UP000515135"/>
    </source>
</evidence>
<dbReference type="Proteomes" id="UP000515135">
    <property type="component" value="Unplaced"/>
</dbReference>
<keyword evidence="2" id="KW-1185">Reference proteome</keyword>
<dbReference type="GeneID" id="109480633"/>
<proteinExistence type="predicted"/>
<dbReference type="Pfam" id="PF20700">
    <property type="entry name" value="Mutator"/>
    <property type="match status" value="1"/>
</dbReference>
<protein>
    <submittedName>
        <fullName evidence="3">Uncharacterized protein LOC109480633</fullName>
    </submittedName>
</protein>
<accession>A0A6P5A9I8</accession>
<sequence>MARKRKKKLQHGSQFRPGNRQWNKGLAILQAETISSYCRPTEDQESLYVNKDRQGNILQNDIETLNAVGSRMVLRPAKLPGHSEITRLVGEKEDRDDVEGYRIWHAKIAVHACVSAQRERDKRRPDCNGLVRLSSRRERKKGLATSETLVCDTCQYESPSRKFYGEVARQGAKMAVPNLAMQVAMFNSPIGPTVLREIAATLQLAVPSDTSYQTPLRNARGKEPGQPIPKSVTNVVENVTPWKAVIGSLVRNKICPTCNMSKASGTSPPPHKCSANIPEEAVIGDEKQAAKEIARKFLTGPNKTPVGDTAEDWDSSFSTGMKEVMEEAEHEVKAFKDIVHLSKSIKRKVTTGSWSKQMFPGQNQDEKDRVRNRFGDDRSKRLNAEHKAGLKKFRKKRTMENKMKRVMEVIPYCYEGDHTRCYERSLVCKHPKRWKFMDLPEQARGKIRPNSADLTELRRIMEHRLGVVRPPG</sequence>
<reference evidence="3" key="1">
    <citation type="submission" date="2025-08" db="UniProtKB">
        <authorList>
            <consortium name="RefSeq"/>
        </authorList>
    </citation>
    <scope>IDENTIFICATION</scope>
    <source>
        <tissue evidence="3">Gonad</tissue>
    </source>
</reference>
<name>A0A6P5A9I8_BRABE</name>
<evidence type="ECO:0000313" key="3">
    <source>
        <dbReference type="RefSeq" id="XP_019638426.1"/>
    </source>
</evidence>
<gene>
    <name evidence="3" type="primary">LOC109480633</name>
</gene>
<dbReference type="RefSeq" id="XP_019638426.1">
    <property type="nucleotide sequence ID" value="XM_019782867.1"/>
</dbReference>
<dbReference type="OrthoDB" id="6122456at2759"/>
<dbReference type="KEGG" id="bbel:109480633"/>
<dbReference type="AlphaFoldDB" id="A0A6P5A9I8"/>
<dbReference type="InterPro" id="IPR049012">
    <property type="entry name" value="Mutator_transp_dom"/>
</dbReference>
<evidence type="ECO:0000259" key="1">
    <source>
        <dbReference type="Pfam" id="PF20700"/>
    </source>
</evidence>
<organism evidence="2 3">
    <name type="scientific">Branchiostoma belcheri</name>
    <name type="common">Amphioxus</name>
    <dbReference type="NCBI Taxonomy" id="7741"/>
    <lineage>
        <taxon>Eukaryota</taxon>
        <taxon>Metazoa</taxon>
        <taxon>Chordata</taxon>
        <taxon>Cephalochordata</taxon>
        <taxon>Leptocardii</taxon>
        <taxon>Amphioxiformes</taxon>
        <taxon>Branchiostomatidae</taxon>
        <taxon>Branchiostoma</taxon>
    </lineage>
</organism>